<keyword evidence="1" id="KW-0812">Transmembrane</keyword>
<keyword evidence="1" id="KW-0472">Membrane</keyword>
<accession>A0A8S5LPY0</accession>
<reference evidence="2" key="1">
    <citation type="journal article" date="2021" name="Proc. Natl. Acad. Sci. U.S.A.">
        <title>A Catalog of Tens of Thousands of Viruses from Human Metagenomes Reveals Hidden Associations with Chronic Diseases.</title>
        <authorList>
            <person name="Tisza M.J."/>
            <person name="Buck C.B."/>
        </authorList>
    </citation>
    <scope>NUCLEOTIDE SEQUENCE</scope>
    <source>
        <strain evidence="2">CtVFv13</strain>
    </source>
</reference>
<feature type="transmembrane region" description="Helical" evidence="1">
    <location>
        <begin position="31"/>
        <end position="56"/>
    </location>
</feature>
<evidence type="ECO:0000256" key="1">
    <source>
        <dbReference type="SAM" id="Phobius"/>
    </source>
</evidence>
<protein>
    <submittedName>
        <fullName evidence="2">Uncharacterized protein</fullName>
    </submittedName>
</protein>
<organism evidence="2">
    <name type="scientific">Siphoviridae sp. ctVFv13</name>
    <dbReference type="NCBI Taxonomy" id="2827576"/>
    <lineage>
        <taxon>Viruses</taxon>
        <taxon>Duplodnaviria</taxon>
        <taxon>Heunggongvirae</taxon>
        <taxon>Uroviricota</taxon>
        <taxon>Caudoviricetes</taxon>
    </lineage>
</organism>
<keyword evidence="1" id="KW-1133">Transmembrane helix</keyword>
<sequence>MVNTTVSEKSAGTAVRRNGWNAFEERIKMKVLVEIALIWGIVLAFILAVFLLNFWLVHQIELLVGAKATWYIIGVGALMTTGWIFRRREPKDTEEKA</sequence>
<feature type="transmembrane region" description="Helical" evidence="1">
    <location>
        <begin position="68"/>
        <end position="85"/>
    </location>
</feature>
<proteinExistence type="predicted"/>
<name>A0A8S5LPY0_9CAUD</name>
<evidence type="ECO:0000313" key="2">
    <source>
        <dbReference type="EMBL" id="DAD72065.1"/>
    </source>
</evidence>
<dbReference type="EMBL" id="BK015893">
    <property type="protein sequence ID" value="DAD72065.1"/>
    <property type="molecule type" value="Genomic_DNA"/>
</dbReference>